<name>A0A1I1X3J1_9BACT</name>
<sequence length="119" mass="13048">MGIISARYIGAPLNKISGSKVNSILTKQDVKSGVTYFRSIFTVRMNEFDLVVLQEDVADGRLKAGDVGIILTVYNEGKAFEVEFVTLTGEAVAVETLLPHQIRDVRASEMLAVRDMAID</sequence>
<reference evidence="1 2" key="1">
    <citation type="submission" date="2016-10" db="EMBL/GenBank/DDBJ databases">
        <authorList>
            <person name="de Groot N.N."/>
        </authorList>
    </citation>
    <scope>NUCLEOTIDE SEQUENCE [LARGE SCALE GENOMIC DNA]</scope>
    <source>
        <strain evidence="1 2">DSM 26130</strain>
    </source>
</reference>
<dbReference type="STRING" id="662367.SAMN05216167_109117"/>
<proteinExistence type="predicted"/>
<dbReference type="AlphaFoldDB" id="A0A1I1X3J1"/>
<gene>
    <name evidence="1" type="ORF">SAMN05216167_109117</name>
</gene>
<evidence type="ECO:0000313" key="2">
    <source>
        <dbReference type="Proteomes" id="UP000198598"/>
    </source>
</evidence>
<evidence type="ECO:0008006" key="3">
    <source>
        <dbReference type="Google" id="ProtNLM"/>
    </source>
</evidence>
<keyword evidence="2" id="KW-1185">Reference proteome</keyword>
<dbReference type="Proteomes" id="UP000198598">
    <property type="component" value="Unassembled WGS sequence"/>
</dbReference>
<protein>
    <recommendedName>
        <fullName evidence="3">DUF4926 domain-containing protein</fullName>
    </recommendedName>
</protein>
<dbReference type="InterPro" id="IPR032568">
    <property type="entry name" value="DUF4926"/>
</dbReference>
<accession>A0A1I1X3J1</accession>
<evidence type="ECO:0000313" key="1">
    <source>
        <dbReference type="EMBL" id="SFE00223.1"/>
    </source>
</evidence>
<dbReference type="Pfam" id="PF16277">
    <property type="entry name" value="DUF4926"/>
    <property type="match status" value="1"/>
</dbReference>
<organism evidence="1 2">
    <name type="scientific">Spirosoma endophyticum</name>
    <dbReference type="NCBI Taxonomy" id="662367"/>
    <lineage>
        <taxon>Bacteria</taxon>
        <taxon>Pseudomonadati</taxon>
        <taxon>Bacteroidota</taxon>
        <taxon>Cytophagia</taxon>
        <taxon>Cytophagales</taxon>
        <taxon>Cytophagaceae</taxon>
        <taxon>Spirosoma</taxon>
    </lineage>
</organism>
<dbReference type="EMBL" id="FOLQ01000009">
    <property type="protein sequence ID" value="SFE00223.1"/>
    <property type="molecule type" value="Genomic_DNA"/>
</dbReference>